<evidence type="ECO:0008006" key="3">
    <source>
        <dbReference type="Google" id="ProtNLM"/>
    </source>
</evidence>
<name>A0AAN9B5N4_9CAEN</name>
<protein>
    <recommendedName>
        <fullName evidence="3">Carboxypeptidase inhibitor</fullName>
    </recommendedName>
</protein>
<evidence type="ECO:0000313" key="1">
    <source>
        <dbReference type="EMBL" id="KAK7097945.1"/>
    </source>
</evidence>
<comment type="caution">
    <text evidence="1">The sequence shown here is derived from an EMBL/GenBank/DDBJ whole genome shotgun (WGS) entry which is preliminary data.</text>
</comment>
<gene>
    <name evidence="1" type="ORF">V1264_004848</name>
</gene>
<dbReference type="AlphaFoldDB" id="A0AAN9B5N4"/>
<organism evidence="1 2">
    <name type="scientific">Littorina saxatilis</name>
    <dbReference type="NCBI Taxonomy" id="31220"/>
    <lineage>
        <taxon>Eukaryota</taxon>
        <taxon>Metazoa</taxon>
        <taxon>Spiralia</taxon>
        <taxon>Lophotrochozoa</taxon>
        <taxon>Mollusca</taxon>
        <taxon>Gastropoda</taxon>
        <taxon>Caenogastropoda</taxon>
        <taxon>Littorinimorpha</taxon>
        <taxon>Littorinoidea</taxon>
        <taxon>Littorinidae</taxon>
        <taxon>Littorina</taxon>
    </lineage>
</organism>
<evidence type="ECO:0000313" key="2">
    <source>
        <dbReference type="Proteomes" id="UP001374579"/>
    </source>
</evidence>
<proteinExistence type="predicted"/>
<dbReference type="EMBL" id="JBAMIC010000013">
    <property type="protein sequence ID" value="KAK7097945.1"/>
    <property type="molecule type" value="Genomic_DNA"/>
</dbReference>
<dbReference type="Proteomes" id="UP001374579">
    <property type="component" value="Unassembled WGS sequence"/>
</dbReference>
<reference evidence="1 2" key="1">
    <citation type="submission" date="2024-02" db="EMBL/GenBank/DDBJ databases">
        <title>Chromosome-scale genome assembly of the rough periwinkle Littorina saxatilis.</title>
        <authorList>
            <person name="De Jode A."/>
            <person name="Faria R."/>
            <person name="Formenti G."/>
            <person name="Sims Y."/>
            <person name="Smith T.P."/>
            <person name="Tracey A."/>
            <person name="Wood J.M.D."/>
            <person name="Zagrodzka Z.B."/>
            <person name="Johannesson K."/>
            <person name="Butlin R.K."/>
            <person name="Leder E.H."/>
        </authorList>
    </citation>
    <scope>NUCLEOTIDE SEQUENCE [LARGE SCALE GENOMIC DNA]</scope>
    <source>
        <strain evidence="1">Snail1</strain>
        <tissue evidence="1">Muscle</tissue>
    </source>
</reference>
<sequence length="132" mass="14328">MCVCQKKIPILIKICAADRVTMIKRLLFATVAVAFISCLVEGASDSSCLFQNGKCGNNRRCGRGYKYQYGLCSGAKTCCVPRGSGGDTHCTVRNGICIPKSSGICTGRMAYYQSGLCSGPRDRQCCLLQYRE</sequence>
<accession>A0AAN9B5N4</accession>
<keyword evidence="2" id="KW-1185">Reference proteome</keyword>